<reference evidence="2" key="1">
    <citation type="submission" date="2020-11" db="EMBL/GenBank/DDBJ databases">
        <title>Adaptations for nitrogen fixation in a non-lichenized fungal sporocarp promotes dispersal by wood-feeding termites.</title>
        <authorList>
            <consortium name="DOE Joint Genome Institute"/>
            <person name="Koch R.A."/>
            <person name="Yoon G."/>
            <person name="Arayal U."/>
            <person name="Lail K."/>
            <person name="Amirebrahimi M."/>
            <person name="Labutti K."/>
            <person name="Lipzen A."/>
            <person name="Riley R."/>
            <person name="Barry K."/>
            <person name="Henrissat B."/>
            <person name="Grigoriev I.V."/>
            <person name="Herr J.R."/>
            <person name="Aime M.C."/>
        </authorList>
    </citation>
    <scope>NUCLEOTIDE SEQUENCE</scope>
    <source>
        <strain evidence="2">MCA 3950</strain>
    </source>
</reference>
<dbReference type="GeneID" id="66101846"/>
<sequence>MTALPLELVQIIIPETIDGRDLKVWKNLWPSLRRLFLHSTKKHSDKTYIVYEKERYTFQETLEKAVKCAAILRDVYGVRKGDRVTICSHKLSELLGKLPGAKQVSSEVLGGIDPYADPPDREGWITGITDGTVSSNRLPLA</sequence>
<dbReference type="RefSeq" id="XP_043034887.1">
    <property type="nucleotide sequence ID" value="XM_043179552.1"/>
</dbReference>
<dbReference type="Pfam" id="PF00501">
    <property type="entry name" value="AMP-binding"/>
    <property type="match status" value="1"/>
</dbReference>
<keyword evidence="3" id="KW-1185">Reference proteome</keyword>
<organism evidence="2 3">
    <name type="scientific">Guyanagaster necrorhizus</name>
    <dbReference type="NCBI Taxonomy" id="856835"/>
    <lineage>
        <taxon>Eukaryota</taxon>
        <taxon>Fungi</taxon>
        <taxon>Dikarya</taxon>
        <taxon>Basidiomycota</taxon>
        <taxon>Agaricomycotina</taxon>
        <taxon>Agaricomycetes</taxon>
        <taxon>Agaricomycetidae</taxon>
        <taxon>Agaricales</taxon>
        <taxon>Marasmiineae</taxon>
        <taxon>Physalacriaceae</taxon>
        <taxon>Guyanagaster</taxon>
    </lineage>
</organism>
<dbReference type="Proteomes" id="UP000812287">
    <property type="component" value="Unassembled WGS sequence"/>
</dbReference>
<dbReference type="EMBL" id="MU250560">
    <property type="protein sequence ID" value="KAG7441387.1"/>
    <property type="molecule type" value="Genomic_DNA"/>
</dbReference>
<dbReference type="InterPro" id="IPR000873">
    <property type="entry name" value="AMP-dep_synth/lig_dom"/>
</dbReference>
<evidence type="ECO:0000313" key="2">
    <source>
        <dbReference type="EMBL" id="KAG7441387.1"/>
    </source>
</evidence>
<accession>A0A9P7VJ08</accession>
<protein>
    <recommendedName>
        <fullName evidence="1">AMP-dependent synthetase/ligase domain-containing protein</fullName>
    </recommendedName>
</protein>
<proteinExistence type="predicted"/>
<dbReference type="InterPro" id="IPR042099">
    <property type="entry name" value="ANL_N_sf"/>
</dbReference>
<evidence type="ECO:0000259" key="1">
    <source>
        <dbReference type="Pfam" id="PF00501"/>
    </source>
</evidence>
<dbReference type="Gene3D" id="3.40.50.12780">
    <property type="entry name" value="N-terminal domain of ligase-like"/>
    <property type="match status" value="1"/>
</dbReference>
<name>A0A9P7VJ08_9AGAR</name>
<dbReference type="SUPFAM" id="SSF56801">
    <property type="entry name" value="Acetyl-CoA synthetase-like"/>
    <property type="match status" value="1"/>
</dbReference>
<dbReference type="AlphaFoldDB" id="A0A9P7VJ08"/>
<gene>
    <name evidence="2" type="ORF">BT62DRAFT_1080119</name>
</gene>
<feature type="domain" description="AMP-dependent synthetase/ligase" evidence="1">
    <location>
        <begin position="38"/>
        <end position="93"/>
    </location>
</feature>
<comment type="caution">
    <text evidence="2">The sequence shown here is derived from an EMBL/GenBank/DDBJ whole genome shotgun (WGS) entry which is preliminary data.</text>
</comment>
<evidence type="ECO:0000313" key="3">
    <source>
        <dbReference type="Proteomes" id="UP000812287"/>
    </source>
</evidence>
<dbReference type="OrthoDB" id="10253115at2759"/>